<comment type="similarity">
    <text evidence="5">Belongs to the nucleoredoxin family.</text>
</comment>
<dbReference type="SUPFAM" id="SSF52833">
    <property type="entry name" value="Thioredoxin-like"/>
    <property type="match status" value="2"/>
</dbReference>
<evidence type="ECO:0000256" key="2">
    <source>
        <dbReference type="ARBA" id="ARBA00022737"/>
    </source>
</evidence>
<dbReference type="InterPro" id="IPR045870">
    <property type="entry name" value="TryX_NRX_thioredoxin_dom"/>
</dbReference>
<dbReference type="Proteomes" id="UP000737018">
    <property type="component" value="Unassembled WGS sequence"/>
</dbReference>
<dbReference type="InterPro" id="IPR012336">
    <property type="entry name" value="Thioredoxin-like_fold"/>
</dbReference>
<dbReference type="InterPro" id="IPR036249">
    <property type="entry name" value="Thioredoxin-like_sf"/>
</dbReference>
<feature type="domain" description="Thioredoxin" evidence="8">
    <location>
        <begin position="161"/>
        <end position="354"/>
    </location>
</feature>
<protein>
    <recommendedName>
        <fullName evidence="1">protein-disulfide reductase</fullName>
        <ecNumber evidence="1">1.8.1.8</ecNumber>
    </recommendedName>
</protein>
<dbReference type="CDD" id="cd03009">
    <property type="entry name" value="TryX_like_TryX_NRX"/>
    <property type="match status" value="2"/>
</dbReference>
<dbReference type="PROSITE" id="PS51352">
    <property type="entry name" value="THIOREDOXIN_2"/>
    <property type="match status" value="2"/>
</dbReference>
<keyword evidence="3" id="KW-0560">Oxidoreductase</keyword>
<evidence type="ECO:0000256" key="7">
    <source>
        <dbReference type="ARBA" id="ARBA00047804"/>
    </source>
</evidence>
<organism evidence="9 10">
    <name type="scientific">Castanea mollissima</name>
    <name type="common">Chinese chestnut</name>
    <dbReference type="NCBI Taxonomy" id="60419"/>
    <lineage>
        <taxon>Eukaryota</taxon>
        <taxon>Viridiplantae</taxon>
        <taxon>Streptophyta</taxon>
        <taxon>Embryophyta</taxon>
        <taxon>Tracheophyta</taxon>
        <taxon>Spermatophyta</taxon>
        <taxon>Magnoliopsida</taxon>
        <taxon>eudicotyledons</taxon>
        <taxon>Gunneridae</taxon>
        <taxon>Pentapetalae</taxon>
        <taxon>rosids</taxon>
        <taxon>fabids</taxon>
        <taxon>Fagales</taxon>
        <taxon>Fagaceae</taxon>
        <taxon>Castanea</taxon>
    </lineage>
</organism>
<dbReference type="Gene3D" id="3.40.30.10">
    <property type="entry name" value="Glutaredoxin"/>
    <property type="match status" value="2"/>
</dbReference>
<dbReference type="OrthoDB" id="409136at2759"/>
<dbReference type="InterPro" id="IPR046349">
    <property type="entry name" value="C1-like_sf"/>
</dbReference>
<comment type="caution">
    <text evidence="9">The sequence shown here is derived from an EMBL/GenBank/DDBJ whole genome shotgun (WGS) entry which is preliminary data.</text>
</comment>
<evidence type="ECO:0000313" key="9">
    <source>
        <dbReference type="EMBL" id="KAF3970757.1"/>
    </source>
</evidence>
<dbReference type="InterPro" id="IPR052259">
    <property type="entry name" value="Nucleoredoxin-like"/>
</dbReference>
<evidence type="ECO:0000313" key="10">
    <source>
        <dbReference type="Proteomes" id="UP000737018"/>
    </source>
</evidence>
<proteinExistence type="inferred from homology"/>
<dbReference type="GO" id="GO:0004791">
    <property type="term" value="F:thioredoxin-disulfide reductase (NADPH) activity"/>
    <property type="evidence" value="ECO:0007669"/>
    <property type="project" value="InterPro"/>
</dbReference>
<dbReference type="EC" id="1.8.1.8" evidence="1"/>
<comment type="catalytic activity">
    <reaction evidence="6">
        <text>[protein]-dithiol + NAD(+) = [protein]-disulfide + NADH + H(+)</text>
        <dbReference type="Rhea" id="RHEA:18749"/>
        <dbReference type="Rhea" id="RHEA-COMP:10593"/>
        <dbReference type="Rhea" id="RHEA-COMP:10594"/>
        <dbReference type="ChEBI" id="CHEBI:15378"/>
        <dbReference type="ChEBI" id="CHEBI:29950"/>
        <dbReference type="ChEBI" id="CHEBI:50058"/>
        <dbReference type="ChEBI" id="CHEBI:57540"/>
        <dbReference type="ChEBI" id="CHEBI:57945"/>
        <dbReference type="EC" id="1.8.1.8"/>
    </reaction>
</comment>
<evidence type="ECO:0000259" key="8">
    <source>
        <dbReference type="PROSITE" id="PS51352"/>
    </source>
</evidence>
<comment type="catalytic activity">
    <reaction evidence="7">
        <text>[protein]-dithiol + NADP(+) = [protein]-disulfide + NADPH + H(+)</text>
        <dbReference type="Rhea" id="RHEA:18753"/>
        <dbReference type="Rhea" id="RHEA-COMP:10593"/>
        <dbReference type="Rhea" id="RHEA-COMP:10594"/>
        <dbReference type="ChEBI" id="CHEBI:15378"/>
        <dbReference type="ChEBI" id="CHEBI:29950"/>
        <dbReference type="ChEBI" id="CHEBI:50058"/>
        <dbReference type="ChEBI" id="CHEBI:57783"/>
        <dbReference type="ChEBI" id="CHEBI:58349"/>
        <dbReference type="EC" id="1.8.1.8"/>
    </reaction>
</comment>
<dbReference type="AlphaFoldDB" id="A0A8J4RSH0"/>
<feature type="domain" description="Thioredoxin" evidence="8">
    <location>
        <begin position="1"/>
        <end position="160"/>
    </location>
</feature>
<dbReference type="InterPro" id="IPR013766">
    <property type="entry name" value="Thioredoxin_domain"/>
</dbReference>
<dbReference type="PANTHER" id="PTHR13871">
    <property type="entry name" value="THIOREDOXIN"/>
    <property type="match status" value="1"/>
</dbReference>
<gene>
    <name evidence="9" type="ORF">CMV_005562</name>
</gene>
<keyword evidence="4" id="KW-0520">NAD</keyword>
<accession>A0A8J4RSH0</accession>
<dbReference type="SUPFAM" id="SSF57889">
    <property type="entry name" value="Cysteine-rich domain"/>
    <property type="match status" value="1"/>
</dbReference>
<keyword evidence="10" id="KW-1185">Reference proteome</keyword>
<reference evidence="9" key="1">
    <citation type="submission" date="2020-03" db="EMBL/GenBank/DDBJ databases">
        <title>Castanea mollissima Vanexum genome sequencing.</title>
        <authorList>
            <person name="Staton M."/>
        </authorList>
    </citation>
    <scope>NUCLEOTIDE SEQUENCE</scope>
    <source>
        <tissue evidence="9">Leaf</tissue>
    </source>
</reference>
<dbReference type="Pfam" id="PF13905">
    <property type="entry name" value="Thioredoxin_8"/>
    <property type="match status" value="2"/>
</dbReference>
<evidence type="ECO:0000256" key="1">
    <source>
        <dbReference type="ARBA" id="ARBA00012612"/>
    </source>
</evidence>
<evidence type="ECO:0000256" key="5">
    <source>
        <dbReference type="ARBA" id="ARBA00025782"/>
    </source>
</evidence>
<keyword evidence="2" id="KW-0677">Repeat</keyword>
<evidence type="ECO:0000256" key="4">
    <source>
        <dbReference type="ARBA" id="ARBA00023027"/>
    </source>
</evidence>
<name>A0A8J4RSH0_9ROSI</name>
<evidence type="ECO:0000256" key="6">
    <source>
        <dbReference type="ARBA" id="ARBA00047388"/>
    </source>
</evidence>
<dbReference type="PANTHER" id="PTHR13871:SF7">
    <property type="entry name" value="NUCLEOREDOXIN 2-RELATED"/>
    <property type="match status" value="1"/>
</dbReference>
<sequence length="419" mass="47680">MKKEGKDGNFEALTNGDYEEQVSSSRFSSLLESKDRDYLLTSTGLQVKVSDLEGKVIGLYFSANWYPPCRNFTPVLVDMYEQLKTNGSDFEIVYVSSDEDLNAFNNYHALMPWLAIPFSDLETKKTLNRKFDIEGIPCLVILQPDNNKDDATLHEGVELVYRYGVRAFPFTKERLENLLEEEREKHERQTLTNLISNHDRDYLLGHPSPKQVPVASLIGKTVGLYFSAQWCVPCVKFIPRLISIYQKIKQMLVENGDHEDFEIVFVSNDRNQESFDSYFNGMPWLALPFGDPTVKELAKHFDVRGIPCLIIIGPDGKTVTKQGRNLINLYQENAYPFTEAKVELLEKQMDEEAKSLPRSVYHPGHRHELNLVSEGNGGGPFICCDCDEQGCGWAYQCLECGYEVHPKCVTTADRPSTGQ</sequence>
<dbReference type="EMBL" id="JRKL02000500">
    <property type="protein sequence ID" value="KAF3970757.1"/>
    <property type="molecule type" value="Genomic_DNA"/>
</dbReference>
<evidence type="ECO:0000256" key="3">
    <source>
        <dbReference type="ARBA" id="ARBA00023002"/>
    </source>
</evidence>